<dbReference type="RefSeq" id="WP_154591147.1">
    <property type="nucleotide sequence ID" value="NZ_WLXE01000051.1"/>
</dbReference>
<comment type="caution">
    <text evidence="2">The sequence shown here is derived from an EMBL/GenBank/DDBJ whole genome shotgun (WGS) entry which is preliminary data.</text>
</comment>
<evidence type="ECO:0000313" key="2">
    <source>
        <dbReference type="EMBL" id="MTD02470.1"/>
    </source>
</evidence>
<dbReference type="AlphaFoldDB" id="A0A6L6GB60"/>
<protein>
    <recommendedName>
        <fullName evidence="4">Lipoprotein</fullName>
    </recommendedName>
</protein>
<keyword evidence="1" id="KW-0732">Signal</keyword>
<dbReference type="EMBL" id="WLXI01000063">
    <property type="protein sequence ID" value="MTD02470.1"/>
    <property type="molecule type" value="Genomic_DNA"/>
</dbReference>
<reference evidence="2 3" key="1">
    <citation type="submission" date="2019-11" db="EMBL/GenBank/DDBJ databases">
        <title>Streptococcus uberis isolated from clinical mastitis cases on a southeastern Queensland dairy.</title>
        <authorList>
            <person name="Workentine M.L."/>
            <person name="Price R."/>
            <person name="Olchowy T."/>
        </authorList>
    </citation>
    <scope>NUCLEOTIDE SEQUENCE [LARGE SCALE GENOMIC DNA]</scope>
    <source>
        <strain evidence="2 3">OLC4459-A17</strain>
    </source>
</reference>
<evidence type="ECO:0008006" key="4">
    <source>
        <dbReference type="Google" id="ProtNLM"/>
    </source>
</evidence>
<feature type="signal peptide" evidence="1">
    <location>
        <begin position="1"/>
        <end position="18"/>
    </location>
</feature>
<evidence type="ECO:0000256" key="1">
    <source>
        <dbReference type="SAM" id="SignalP"/>
    </source>
</evidence>
<name>A0A6L6GB60_STRUB</name>
<sequence>MKKTLSLLLVATSLILLSACKSRDLSGTYYYVENLNKHIVHQINIRKDVNDEKKGSEKYVINEIGNNGITSDGTLVKDKSVLTIKLKYPSKELSSTGPFGQNDTGGDITYDISKATAIPYIVNNDGFSLGKSQDKEKITFYKAESDMGKKYQKVWNGQESWEKLFK</sequence>
<accession>A0A6L6GB60</accession>
<organism evidence="2 3">
    <name type="scientific">Streptococcus uberis</name>
    <dbReference type="NCBI Taxonomy" id="1349"/>
    <lineage>
        <taxon>Bacteria</taxon>
        <taxon>Bacillati</taxon>
        <taxon>Bacillota</taxon>
        <taxon>Bacilli</taxon>
        <taxon>Lactobacillales</taxon>
        <taxon>Streptococcaceae</taxon>
        <taxon>Streptococcus</taxon>
    </lineage>
</organism>
<proteinExistence type="predicted"/>
<gene>
    <name evidence="2" type="ORF">GKS16_09345</name>
</gene>
<dbReference type="Proteomes" id="UP000483839">
    <property type="component" value="Unassembled WGS sequence"/>
</dbReference>
<dbReference type="PROSITE" id="PS51257">
    <property type="entry name" value="PROKAR_LIPOPROTEIN"/>
    <property type="match status" value="1"/>
</dbReference>
<feature type="chain" id="PRO_5038460433" description="Lipoprotein" evidence="1">
    <location>
        <begin position="19"/>
        <end position="166"/>
    </location>
</feature>
<evidence type="ECO:0000313" key="3">
    <source>
        <dbReference type="Proteomes" id="UP000483839"/>
    </source>
</evidence>